<name>A0A8M1RN29_DANRE</name>
<accession>A0A8M1RN29</accession>
<dbReference type="Proteomes" id="UP000000437">
    <property type="component" value="Chromosome 4"/>
</dbReference>
<reference evidence="2" key="1">
    <citation type="submission" date="2025-08" db="UniProtKB">
        <authorList>
            <consortium name="RefSeq"/>
        </authorList>
    </citation>
    <scope>IDENTIFICATION</scope>
    <source>
        <strain evidence="2">Tuebingen</strain>
        <tissue evidence="2">Fibroblasts and whole tissue</tissue>
    </source>
</reference>
<dbReference type="CDD" id="cd00229">
    <property type="entry name" value="SGNH_hydrolase"/>
    <property type="match status" value="1"/>
</dbReference>
<dbReference type="SUPFAM" id="SSF52266">
    <property type="entry name" value="SGNH hydrolase"/>
    <property type="match status" value="1"/>
</dbReference>
<dbReference type="OrthoDB" id="8957104at2759"/>
<organism evidence="1 2">
    <name type="scientific">Danio rerio</name>
    <name type="common">Zebrafish</name>
    <name type="synonym">Brachydanio rerio</name>
    <dbReference type="NCBI Taxonomy" id="7955"/>
    <lineage>
        <taxon>Eukaryota</taxon>
        <taxon>Metazoa</taxon>
        <taxon>Chordata</taxon>
        <taxon>Craniata</taxon>
        <taxon>Vertebrata</taxon>
        <taxon>Euteleostomi</taxon>
        <taxon>Actinopterygii</taxon>
        <taxon>Neopterygii</taxon>
        <taxon>Teleostei</taxon>
        <taxon>Ostariophysi</taxon>
        <taxon>Cypriniformes</taxon>
        <taxon>Danionidae</taxon>
        <taxon>Danioninae</taxon>
        <taxon>Danio</taxon>
    </lineage>
</organism>
<proteinExistence type="predicted"/>
<gene>
    <name evidence="2" type="primary">LOC110437744</name>
</gene>
<dbReference type="Gene3D" id="3.40.50.1110">
    <property type="entry name" value="SGNH hydrolase"/>
    <property type="match status" value="1"/>
</dbReference>
<dbReference type="AlphaFoldDB" id="A0A8M1RN29"/>
<keyword evidence="1" id="KW-1185">Reference proteome</keyword>
<sequence length="291" mass="33395">MSLIKEEKEDIKIEKTFKVKQEKLEEQTDEQFRARVKTPFTQITIVKIEPADVTKPTEIRNVKIEPADVTRPTEIRNVKIKPADVTRPTGIRNVKIEPADVTRPTGIRNAEIYIIGDSCVRYGEKRARETVGVNLGLNARVQWFGFDGLVWKNLLPCFRQCLRTRAVPDVLLIHCGGNDLGIFKSVKLCAAITQDLRELHRSFPQMKMVFSTITQRHKWGSLHPKKIDRARRFINSMMAKSVSSVGGSIVQHPQINYRDPDLFHCDGINFSNRGNDIFLKNITRCLKFHMN</sequence>
<dbReference type="RefSeq" id="XP_002667707.1">
    <property type="nucleotide sequence ID" value="XM_002667661.7"/>
</dbReference>
<protein>
    <submittedName>
        <fullName evidence="2">Uncharacterized protein isoform X1</fullName>
    </submittedName>
</protein>
<dbReference type="InterPro" id="IPR036514">
    <property type="entry name" value="SGNH_hydro_sf"/>
</dbReference>
<evidence type="ECO:0000313" key="2">
    <source>
        <dbReference type="RefSeq" id="XP_002667707.1"/>
    </source>
</evidence>
<dbReference type="GeneID" id="110437744"/>
<evidence type="ECO:0000313" key="1">
    <source>
        <dbReference type="Proteomes" id="UP000000437"/>
    </source>
</evidence>
<dbReference type="KEGG" id="dre:110437744"/>